<dbReference type="PANTHER" id="PTHR43685">
    <property type="entry name" value="GLYCOSYLTRANSFERASE"/>
    <property type="match status" value="1"/>
</dbReference>
<dbReference type="Proteomes" id="UP000292639">
    <property type="component" value="Unassembled WGS sequence"/>
</dbReference>
<dbReference type="InterPro" id="IPR001173">
    <property type="entry name" value="Glyco_trans_2-like"/>
</dbReference>
<feature type="domain" description="Glycosyltransferase 2-like" evidence="1">
    <location>
        <begin position="7"/>
        <end position="172"/>
    </location>
</feature>
<dbReference type="GO" id="GO:0016740">
    <property type="term" value="F:transferase activity"/>
    <property type="evidence" value="ECO:0007669"/>
    <property type="project" value="UniProtKB-KW"/>
</dbReference>
<comment type="caution">
    <text evidence="2">The sequence shown here is derived from an EMBL/GenBank/DDBJ whole genome shotgun (WGS) entry which is preliminary data.</text>
</comment>
<gene>
    <name evidence="2" type="ORF">DNJ96_11730</name>
</gene>
<dbReference type="InterPro" id="IPR029044">
    <property type="entry name" value="Nucleotide-diphossugar_trans"/>
</dbReference>
<accession>A0A4Q9R5E2</accession>
<dbReference type="Gene3D" id="3.90.550.10">
    <property type="entry name" value="Spore Coat Polysaccharide Biosynthesis Protein SpsA, Chain A"/>
    <property type="match status" value="1"/>
</dbReference>
<keyword evidence="3" id="KW-1185">Reference proteome</keyword>
<sequence length="303" mass="34143">MSEDLISILIPAYNYSAVLPRAVRSVLAQLGDVDCELLVIDDGSTDATPEVVASLHQEFPGRFRSMRKSNGGLASVRNLGIAETRGAWLVFLDADDELAEGALLAVREHMAGNPETRMIIGGHVSVFEDGRRREHSIQAVPEEPLERVKAYLLDKHLNISNGACVMHRDVFRHGEYPEQFLNSEDIPVFAQVLAHNPVSCVDVPLAIIHKHRDSLRHNLEYGCKVGVHLVDEVFRRLPASMSGLRKAFYVQRCLSLFRTAYIVGDHAIARDFFCRAVRMDWRVLFRLSYTRKALMIWLNLAGR</sequence>
<reference evidence="2 3" key="1">
    <citation type="submission" date="2018-06" db="EMBL/GenBank/DDBJ databases">
        <title>Three novel Pseudomonas species isolated from symptomatic oak.</title>
        <authorList>
            <person name="Bueno-Gonzalez V."/>
            <person name="Brady C."/>
        </authorList>
    </citation>
    <scope>NUCLEOTIDE SEQUENCE [LARGE SCALE GENOMIC DNA]</scope>
    <source>
        <strain evidence="2 3">P17C</strain>
    </source>
</reference>
<proteinExistence type="predicted"/>
<organism evidence="2 3">
    <name type="scientific">Stutzerimonas kirkiae</name>
    <dbReference type="NCBI Taxonomy" id="2211392"/>
    <lineage>
        <taxon>Bacteria</taxon>
        <taxon>Pseudomonadati</taxon>
        <taxon>Pseudomonadota</taxon>
        <taxon>Gammaproteobacteria</taxon>
        <taxon>Pseudomonadales</taxon>
        <taxon>Pseudomonadaceae</taxon>
        <taxon>Stutzerimonas</taxon>
    </lineage>
</organism>
<dbReference type="PANTHER" id="PTHR43685:SF2">
    <property type="entry name" value="GLYCOSYLTRANSFERASE 2-LIKE DOMAIN-CONTAINING PROTEIN"/>
    <property type="match status" value="1"/>
</dbReference>
<dbReference type="CDD" id="cd00761">
    <property type="entry name" value="Glyco_tranf_GTA_type"/>
    <property type="match status" value="1"/>
</dbReference>
<keyword evidence="2" id="KW-0808">Transferase</keyword>
<dbReference type="RefSeq" id="WP_131184321.1">
    <property type="nucleotide sequence ID" value="NZ_QJUO01000012.1"/>
</dbReference>
<evidence type="ECO:0000259" key="1">
    <source>
        <dbReference type="Pfam" id="PF00535"/>
    </source>
</evidence>
<evidence type="ECO:0000313" key="2">
    <source>
        <dbReference type="EMBL" id="TBU95741.1"/>
    </source>
</evidence>
<evidence type="ECO:0000313" key="3">
    <source>
        <dbReference type="Proteomes" id="UP000292639"/>
    </source>
</evidence>
<dbReference type="Pfam" id="PF00535">
    <property type="entry name" value="Glycos_transf_2"/>
    <property type="match status" value="1"/>
</dbReference>
<dbReference type="SUPFAM" id="SSF53448">
    <property type="entry name" value="Nucleotide-diphospho-sugar transferases"/>
    <property type="match status" value="1"/>
</dbReference>
<name>A0A4Q9R5E2_9GAMM</name>
<dbReference type="AlphaFoldDB" id="A0A4Q9R5E2"/>
<protein>
    <submittedName>
        <fullName evidence="2">Glycosyltransferase family 2 protein</fullName>
    </submittedName>
</protein>
<dbReference type="EMBL" id="QJUP01000015">
    <property type="protein sequence ID" value="TBU95741.1"/>
    <property type="molecule type" value="Genomic_DNA"/>
</dbReference>
<dbReference type="InterPro" id="IPR050834">
    <property type="entry name" value="Glycosyltransf_2"/>
</dbReference>